<dbReference type="InterPro" id="IPR003136">
    <property type="entry name" value="Cytidylate_kin"/>
</dbReference>
<evidence type="ECO:0000313" key="10">
    <source>
        <dbReference type="EMBL" id="CAA0100592.1"/>
    </source>
</evidence>
<evidence type="ECO:0000256" key="3">
    <source>
        <dbReference type="ARBA" id="ARBA00022741"/>
    </source>
</evidence>
<dbReference type="Proteomes" id="UP000441399">
    <property type="component" value="Unassembled WGS sequence"/>
</dbReference>
<dbReference type="CDD" id="cd02020">
    <property type="entry name" value="CMPK"/>
    <property type="match status" value="1"/>
</dbReference>
<dbReference type="AlphaFoldDB" id="A0A5S9PAL4"/>
<comment type="catalytic activity">
    <reaction evidence="7 8">
        <text>CMP + ATP = CDP + ADP</text>
        <dbReference type="Rhea" id="RHEA:11600"/>
        <dbReference type="ChEBI" id="CHEBI:30616"/>
        <dbReference type="ChEBI" id="CHEBI:58069"/>
        <dbReference type="ChEBI" id="CHEBI:60377"/>
        <dbReference type="ChEBI" id="CHEBI:456216"/>
        <dbReference type="EC" id="2.7.4.25"/>
    </reaction>
</comment>
<evidence type="ECO:0000256" key="2">
    <source>
        <dbReference type="ARBA" id="ARBA00022679"/>
    </source>
</evidence>
<evidence type="ECO:0000256" key="7">
    <source>
        <dbReference type="ARBA" id="ARBA00048478"/>
    </source>
</evidence>
<dbReference type="Gene3D" id="3.40.50.300">
    <property type="entry name" value="P-loop containing nucleotide triphosphate hydrolases"/>
    <property type="match status" value="1"/>
</dbReference>
<organism evidence="10 11">
    <name type="scientific">BD1-7 clade bacterium</name>
    <dbReference type="NCBI Taxonomy" id="2029982"/>
    <lineage>
        <taxon>Bacteria</taxon>
        <taxon>Pseudomonadati</taxon>
        <taxon>Pseudomonadota</taxon>
        <taxon>Gammaproteobacteria</taxon>
        <taxon>Cellvibrionales</taxon>
        <taxon>Spongiibacteraceae</taxon>
        <taxon>BD1-7 clade</taxon>
    </lineage>
</organism>
<gene>
    <name evidence="8 10" type="primary">cmk</name>
    <name evidence="10" type="ORF">OPDIPICF_04328</name>
</gene>
<dbReference type="EMBL" id="CACSIO010000006">
    <property type="protein sequence ID" value="CAA0100592.1"/>
    <property type="molecule type" value="Genomic_DNA"/>
</dbReference>
<evidence type="ECO:0000256" key="1">
    <source>
        <dbReference type="ARBA" id="ARBA00009427"/>
    </source>
</evidence>
<dbReference type="HAMAP" id="MF_00238">
    <property type="entry name" value="Cytidyl_kinase_type1"/>
    <property type="match status" value="1"/>
</dbReference>
<accession>A0A5S9PAL4</accession>
<proteinExistence type="inferred from homology"/>
<evidence type="ECO:0000256" key="4">
    <source>
        <dbReference type="ARBA" id="ARBA00022777"/>
    </source>
</evidence>
<dbReference type="GO" id="GO:0015949">
    <property type="term" value="P:nucleobase-containing small molecule interconversion"/>
    <property type="evidence" value="ECO:0007669"/>
    <property type="project" value="TreeGrafter"/>
</dbReference>
<evidence type="ECO:0000256" key="5">
    <source>
        <dbReference type="ARBA" id="ARBA00022840"/>
    </source>
</evidence>
<dbReference type="GO" id="GO:0036430">
    <property type="term" value="F:CMP kinase activity"/>
    <property type="evidence" value="ECO:0007669"/>
    <property type="project" value="RHEA"/>
</dbReference>
<reference evidence="10 11" key="1">
    <citation type="submission" date="2019-11" db="EMBL/GenBank/DDBJ databases">
        <authorList>
            <person name="Holert J."/>
        </authorList>
    </citation>
    <scope>NUCLEOTIDE SEQUENCE [LARGE SCALE GENOMIC DNA]</scope>
    <source>
        <strain evidence="10">SB11_3</strain>
    </source>
</reference>
<evidence type="ECO:0000256" key="8">
    <source>
        <dbReference type="HAMAP-Rule" id="MF_00238"/>
    </source>
</evidence>
<dbReference type="InterPro" id="IPR027417">
    <property type="entry name" value="P-loop_NTPase"/>
</dbReference>
<dbReference type="GO" id="GO:0005524">
    <property type="term" value="F:ATP binding"/>
    <property type="evidence" value="ECO:0007669"/>
    <property type="project" value="UniProtKB-UniRule"/>
</dbReference>
<dbReference type="NCBIfam" id="TIGR00017">
    <property type="entry name" value="cmk"/>
    <property type="match status" value="1"/>
</dbReference>
<evidence type="ECO:0000256" key="6">
    <source>
        <dbReference type="ARBA" id="ARBA00047615"/>
    </source>
</evidence>
<sequence length="224" mass="23949">MSSPVITIDGPSGAGKGTLSQMLARHLGWQFLDSGAIYRLCGLACLKANIAFDDHVSVIACAQSLDIDFIVSDDGLQTLLDGEEVTAQLRTEEGGAAASQVASIPAVREALLQRQRAFAKSPGLVADGRDMGTVVFCDAPLKFYLTASAEERAARRYKQLQQTGESVNLAAILADIQSRDERDMSRKVAPLKPADDAIEVESTDLSIDAVFNIMLENVHAKGLV</sequence>
<comment type="subcellular location">
    <subcellularLocation>
        <location evidence="8">Cytoplasm</location>
    </subcellularLocation>
</comment>
<dbReference type="GO" id="GO:0036431">
    <property type="term" value="F:dCMP kinase activity"/>
    <property type="evidence" value="ECO:0007669"/>
    <property type="project" value="InterPro"/>
</dbReference>
<keyword evidence="5 8" id="KW-0067">ATP-binding</keyword>
<keyword evidence="4 8" id="KW-0418">Kinase</keyword>
<dbReference type="GO" id="GO:0006220">
    <property type="term" value="P:pyrimidine nucleotide metabolic process"/>
    <property type="evidence" value="ECO:0007669"/>
    <property type="project" value="UniProtKB-UniRule"/>
</dbReference>
<dbReference type="Pfam" id="PF02224">
    <property type="entry name" value="Cytidylate_kin"/>
    <property type="match status" value="1"/>
</dbReference>
<keyword evidence="8" id="KW-0963">Cytoplasm</keyword>
<dbReference type="OrthoDB" id="9807434at2"/>
<comment type="similarity">
    <text evidence="1 8">Belongs to the cytidylate kinase family. Type 1 subfamily.</text>
</comment>
<dbReference type="PANTHER" id="PTHR21299:SF2">
    <property type="entry name" value="CYTIDYLATE KINASE"/>
    <property type="match status" value="1"/>
</dbReference>
<keyword evidence="3 8" id="KW-0547">Nucleotide-binding</keyword>
<name>A0A5S9PAL4_9GAMM</name>
<protein>
    <recommendedName>
        <fullName evidence="8">Cytidylate kinase</fullName>
        <shortName evidence="8">CK</shortName>
        <ecNumber evidence="8">2.7.4.25</ecNumber>
    </recommendedName>
    <alternativeName>
        <fullName evidence="8">Cytidine monophosphate kinase</fullName>
        <shortName evidence="8">CMP kinase</shortName>
    </alternativeName>
</protein>
<dbReference type="EC" id="2.7.4.25" evidence="8"/>
<dbReference type="InterPro" id="IPR011994">
    <property type="entry name" value="Cytidylate_kinase_dom"/>
</dbReference>
<feature type="domain" description="Cytidylate kinase" evidence="9">
    <location>
        <begin position="6"/>
        <end position="219"/>
    </location>
</feature>
<keyword evidence="2 8" id="KW-0808">Transferase</keyword>
<dbReference type="PANTHER" id="PTHR21299">
    <property type="entry name" value="CYTIDYLATE KINASE/PANTOATE-BETA-ALANINE LIGASE"/>
    <property type="match status" value="1"/>
</dbReference>
<keyword evidence="11" id="KW-1185">Reference proteome</keyword>
<evidence type="ECO:0000313" key="11">
    <source>
        <dbReference type="Proteomes" id="UP000441399"/>
    </source>
</evidence>
<dbReference type="SUPFAM" id="SSF52540">
    <property type="entry name" value="P-loop containing nucleoside triphosphate hydrolases"/>
    <property type="match status" value="1"/>
</dbReference>
<evidence type="ECO:0000259" key="9">
    <source>
        <dbReference type="Pfam" id="PF02224"/>
    </source>
</evidence>
<dbReference type="GO" id="GO:0005829">
    <property type="term" value="C:cytosol"/>
    <property type="evidence" value="ECO:0007669"/>
    <property type="project" value="TreeGrafter"/>
</dbReference>
<comment type="catalytic activity">
    <reaction evidence="6 8">
        <text>dCMP + ATP = dCDP + ADP</text>
        <dbReference type="Rhea" id="RHEA:25094"/>
        <dbReference type="ChEBI" id="CHEBI:30616"/>
        <dbReference type="ChEBI" id="CHEBI:57566"/>
        <dbReference type="ChEBI" id="CHEBI:58593"/>
        <dbReference type="ChEBI" id="CHEBI:456216"/>
        <dbReference type="EC" id="2.7.4.25"/>
    </reaction>
</comment>
<feature type="binding site" evidence="8">
    <location>
        <begin position="10"/>
        <end position="18"/>
    </location>
    <ligand>
        <name>ATP</name>
        <dbReference type="ChEBI" id="CHEBI:30616"/>
    </ligand>
</feature>